<dbReference type="EMBL" id="CP088156">
    <property type="protein sequence ID" value="UFZ07958.1"/>
    <property type="molecule type" value="Genomic_DNA"/>
</dbReference>
<evidence type="ECO:0000313" key="2">
    <source>
        <dbReference type="Proteomes" id="UP001431010"/>
    </source>
</evidence>
<reference evidence="1" key="1">
    <citation type="journal article" date="2024" name="Antonie Van Leeuwenhoek">
        <title>Bradyrhizobium ontarionense sp. nov., a novel bacterial symbiont isolated from Aeschynomene indica (Indian jointvetch), harbours photosynthesis, nitrogen fixation and nitrous oxide (N2O) reductase genes.</title>
        <authorList>
            <person name="Bromfield E.S.P."/>
            <person name="Cloutier S."/>
        </authorList>
    </citation>
    <scope>NUCLEOTIDE SEQUENCE</scope>
    <source>
        <strain evidence="1">A19</strain>
    </source>
</reference>
<gene>
    <name evidence="1" type="ORF">LQG66_17375</name>
</gene>
<dbReference type="Proteomes" id="UP001431010">
    <property type="component" value="Chromosome"/>
</dbReference>
<protein>
    <submittedName>
        <fullName evidence="1">Uncharacterized protein</fullName>
    </submittedName>
</protein>
<accession>A0ABY3RMD6</accession>
<sequence length="261" mass="27778">MAATLDDLLPAMIKAGDAGLSLAKIRTTFGGKAAAKKVSPELREKLATLGREGAIWGPLKQGVAQLYFASGRGPSIETASRAIVTLVASSGVKLISKPGLDKKVTGMNKKFFSDGLKHAVASQAIVELTCGSSKYYLHRDVAADYFGFEATTSEPAPALLRPRDGEPVAASVLTLDDLLPAYRRLKAEQGGFSAVKIFDLMKASGETKEDLHRLLIDETKAGRVTIHPTTTIDLPAEEMDAGIRLAGFPEPFVTVVVKNEP</sequence>
<evidence type="ECO:0000313" key="1">
    <source>
        <dbReference type="EMBL" id="UFZ07958.1"/>
    </source>
</evidence>
<dbReference type="RefSeq" id="WP_231327407.1">
    <property type="nucleotide sequence ID" value="NZ_CP088156.1"/>
</dbReference>
<name>A0ABY3RMD6_9BRAD</name>
<keyword evidence="2" id="KW-1185">Reference proteome</keyword>
<proteinExistence type="predicted"/>
<organism evidence="1 2">
    <name type="scientific">Bradyrhizobium ontarionense</name>
    <dbReference type="NCBI Taxonomy" id="2898149"/>
    <lineage>
        <taxon>Bacteria</taxon>
        <taxon>Pseudomonadati</taxon>
        <taxon>Pseudomonadota</taxon>
        <taxon>Alphaproteobacteria</taxon>
        <taxon>Hyphomicrobiales</taxon>
        <taxon>Nitrobacteraceae</taxon>
        <taxon>Bradyrhizobium</taxon>
    </lineage>
</organism>